<keyword evidence="8 19" id="KW-0169">Cobalamin biosynthesis</keyword>
<evidence type="ECO:0000256" key="11">
    <source>
        <dbReference type="ARBA" id="ARBA00022842"/>
    </source>
</evidence>
<evidence type="ECO:0000256" key="17">
    <source>
        <dbReference type="ARBA" id="ARBA00048623"/>
    </source>
</evidence>
<evidence type="ECO:0000256" key="9">
    <source>
        <dbReference type="ARBA" id="ARBA00022679"/>
    </source>
</evidence>
<gene>
    <name evidence="19 20" type="primary">cobS</name>
    <name evidence="20" type="ORF">LFOEMHHC_00036</name>
</gene>
<proteinExistence type="inferred from homology"/>
<evidence type="ECO:0000256" key="16">
    <source>
        <dbReference type="ARBA" id="ARBA00032853"/>
    </source>
</evidence>
<dbReference type="Pfam" id="PF02654">
    <property type="entry name" value="CobS"/>
    <property type="match status" value="1"/>
</dbReference>
<dbReference type="PANTHER" id="PTHR34148">
    <property type="entry name" value="ADENOSYLCOBINAMIDE-GDP RIBAZOLETRANSFERASE"/>
    <property type="match status" value="1"/>
</dbReference>
<keyword evidence="12 19" id="KW-1133">Transmembrane helix</keyword>
<dbReference type="InterPro" id="IPR003805">
    <property type="entry name" value="CobS"/>
</dbReference>
<dbReference type="HAMAP" id="MF_00719">
    <property type="entry name" value="CobS"/>
    <property type="match status" value="1"/>
</dbReference>
<feature type="transmembrane region" description="Helical" evidence="19">
    <location>
        <begin position="27"/>
        <end position="48"/>
    </location>
</feature>
<comment type="catalytic activity">
    <reaction evidence="18 19">
        <text>alpha-ribazole 5'-phosphate + adenosylcob(III)inamide-GDP = adenosylcob(III)alamin 5'-phosphate + GMP + H(+)</text>
        <dbReference type="Rhea" id="RHEA:23560"/>
        <dbReference type="ChEBI" id="CHEBI:15378"/>
        <dbReference type="ChEBI" id="CHEBI:57918"/>
        <dbReference type="ChEBI" id="CHEBI:58115"/>
        <dbReference type="ChEBI" id="CHEBI:60487"/>
        <dbReference type="ChEBI" id="CHEBI:60493"/>
        <dbReference type="EC" id="2.7.8.26"/>
    </reaction>
</comment>
<evidence type="ECO:0000256" key="7">
    <source>
        <dbReference type="ARBA" id="ARBA00022475"/>
    </source>
</evidence>
<dbReference type="AlphaFoldDB" id="A0A7G9YW26"/>
<comment type="function">
    <text evidence="14 19">Joins adenosylcobinamide-GDP and alpha-ribazole to generate adenosylcobalamin (Ado-cobalamin). Also synthesizes adenosylcobalamin 5'-phosphate from adenosylcobinamide-GDP and alpha-ribazole 5'-phosphate.</text>
</comment>
<feature type="transmembrane region" description="Helical" evidence="19">
    <location>
        <begin position="210"/>
        <end position="229"/>
    </location>
</feature>
<evidence type="ECO:0000256" key="13">
    <source>
        <dbReference type="ARBA" id="ARBA00023136"/>
    </source>
</evidence>
<accession>A0A7G9YW26</accession>
<dbReference type="EMBL" id="MT631503">
    <property type="protein sequence ID" value="QNO52210.1"/>
    <property type="molecule type" value="Genomic_DNA"/>
</dbReference>
<sequence>MLDLISFLTQIPVRKAVRIEEVAVRTYLFPLVALLIGLVIAAVAFVVFECSGSAPEIAALLVLLAIYLVTGLMHLDGLADFFDGVMAGGTKEDKRRAMKDEKIGIAGLFATVFVILLSFFAIETVCTSLTKTAPAHSFDLRSFYHFASVFVIAEVSAKMSMNTCMISWKSKEGAGGGMGALFIHSFSKSGYVVALISSILISLIFTAFSLRFFIVFTGIAVAIVVSCVAKSKFGAVSGDAIGASNELARCATLLVWAISQAAF</sequence>
<dbReference type="GO" id="GO:0051073">
    <property type="term" value="F:adenosylcobinamide-GDP ribazoletransferase activity"/>
    <property type="evidence" value="ECO:0007669"/>
    <property type="project" value="UniProtKB-UniRule"/>
</dbReference>
<evidence type="ECO:0000256" key="5">
    <source>
        <dbReference type="ARBA" id="ARBA00013200"/>
    </source>
</evidence>
<keyword evidence="10 19" id="KW-0812">Transmembrane</keyword>
<evidence type="ECO:0000256" key="10">
    <source>
        <dbReference type="ARBA" id="ARBA00022692"/>
    </source>
</evidence>
<evidence type="ECO:0000313" key="20">
    <source>
        <dbReference type="EMBL" id="QNO52210.1"/>
    </source>
</evidence>
<evidence type="ECO:0000256" key="2">
    <source>
        <dbReference type="ARBA" id="ARBA00004651"/>
    </source>
</evidence>
<name>A0A7G9YW26_9EURY</name>
<organism evidence="20">
    <name type="scientific">Candidatus Methanophagaceae archaeon ANME-1 ERB6</name>
    <dbReference type="NCBI Taxonomy" id="2759912"/>
    <lineage>
        <taxon>Archaea</taxon>
        <taxon>Methanobacteriati</taxon>
        <taxon>Methanobacteriota</taxon>
        <taxon>Stenosarchaea group</taxon>
        <taxon>Methanomicrobia</taxon>
        <taxon>Candidatus Methanophagales</taxon>
        <taxon>Candidatus Methanophagaceae</taxon>
    </lineage>
</organism>
<evidence type="ECO:0000256" key="1">
    <source>
        <dbReference type="ARBA" id="ARBA00001946"/>
    </source>
</evidence>
<evidence type="ECO:0000256" key="8">
    <source>
        <dbReference type="ARBA" id="ARBA00022573"/>
    </source>
</evidence>
<comment type="subcellular location">
    <subcellularLocation>
        <location evidence="2 19">Cell membrane</location>
        <topology evidence="2 19">Multi-pass membrane protein</topology>
    </subcellularLocation>
</comment>
<evidence type="ECO:0000256" key="3">
    <source>
        <dbReference type="ARBA" id="ARBA00004663"/>
    </source>
</evidence>
<evidence type="ECO:0000256" key="15">
    <source>
        <dbReference type="ARBA" id="ARBA00032605"/>
    </source>
</evidence>
<reference evidence="20" key="1">
    <citation type="submission" date="2020-06" db="EMBL/GenBank/DDBJ databases">
        <title>Unique genomic features of the anaerobic methanotrophic archaea.</title>
        <authorList>
            <person name="Chadwick G.L."/>
            <person name="Skennerton C.T."/>
            <person name="Laso-Perez R."/>
            <person name="Leu A.O."/>
            <person name="Speth D.R."/>
            <person name="Yu H."/>
            <person name="Morgan-Lang C."/>
            <person name="Hatzenpichler R."/>
            <person name="Goudeau D."/>
            <person name="Malmstrom R."/>
            <person name="Brazelton W.J."/>
            <person name="Woyke T."/>
            <person name="Hallam S.J."/>
            <person name="Tyson G.W."/>
            <person name="Wegener G."/>
            <person name="Boetius A."/>
            <person name="Orphan V."/>
        </authorList>
    </citation>
    <scope>NUCLEOTIDE SEQUENCE</scope>
</reference>
<feature type="transmembrane region" description="Helical" evidence="19">
    <location>
        <begin position="60"/>
        <end position="82"/>
    </location>
</feature>
<dbReference type="EC" id="2.7.8.26" evidence="5 19"/>
<evidence type="ECO:0000256" key="4">
    <source>
        <dbReference type="ARBA" id="ARBA00010561"/>
    </source>
</evidence>
<dbReference type="NCBIfam" id="TIGR00317">
    <property type="entry name" value="cobS"/>
    <property type="match status" value="1"/>
</dbReference>
<dbReference type="GO" id="GO:0008818">
    <property type="term" value="F:cobalamin 5'-phosphate synthase activity"/>
    <property type="evidence" value="ECO:0007669"/>
    <property type="project" value="UniProtKB-UniRule"/>
</dbReference>
<keyword evidence="13 19" id="KW-0472">Membrane</keyword>
<keyword evidence="11 19" id="KW-0460">Magnesium</keyword>
<feature type="transmembrane region" description="Helical" evidence="19">
    <location>
        <begin position="103"/>
        <end position="122"/>
    </location>
</feature>
<dbReference type="GO" id="GO:0009236">
    <property type="term" value="P:cobalamin biosynthetic process"/>
    <property type="evidence" value="ECO:0007669"/>
    <property type="project" value="UniProtKB-UniRule"/>
</dbReference>
<dbReference type="PANTHER" id="PTHR34148:SF1">
    <property type="entry name" value="ADENOSYLCOBINAMIDE-GDP RIBAZOLETRANSFERASE"/>
    <property type="match status" value="1"/>
</dbReference>
<evidence type="ECO:0000256" key="19">
    <source>
        <dbReference type="HAMAP-Rule" id="MF_00719"/>
    </source>
</evidence>
<dbReference type="GO" id="GO:0005886">
    <property type="term" value="C:plasma membrane"/>
    <property type="evidence" value="ECO:0007669"/>
    <property type="project" value="UniProtKB-SubCell"/>
</dbReference>
<comment type="catalytic activity">
    <reaction evidence="17 19">
        <text>alpha-ribazole + adenosylcob(III)inamide-GDP = adenosylcob(III)alamin + GMP + H(+)</text>
        <dbReference type="Rhea" id="RHEA:16049"/>
        <dbReference type="ChEBI" id="CHEBI:10329"/>
        <dbReference type="ChEBI" id="CHEBI:15378"/>
        <dbReference type="ChEBI" id="CHEBI:18408"/>
        <dbReference type="ChEBI" id="CHEBI:58115"/>
        <dbReference type="ChEBI" id="CHEBI:60487"/>
        <dbReference type="EC" id="2.7.8.26"/>
    </reaction>
</comment>
<keyword evidence="7 19" id="KW-1003">Cell membrane</keyword>
<feature type="transmembrane region" description="Helical" evidence="19">
    <location>
        <begin position="181"/>
        <end position="204"/>
    </location>
</feature>
<evidence type="ECO:0000256" key="12">
    <source>
        <dbReference type="ARBA" id="ARBA00022989"/>
    </source>
</evidence>
<evidence type="ECO:0000256" key="6">
    <source>
        <dbReference type="ARBA" id="ARBA00015850"/>
    </source>
</evidence>
<keyword evidence="9 19" id="KW-0808">Transferase</keyword>
<evidence type="ECO:0000256" key="14">
    <source>
        <dbReference type="ARBA" id="ARBA00025228"/>
    </source>
</evidence>
<comment type="similarity">
    <text evidence="4 19">Belongs to the CobS family.</text>
</comment>
<evidence type="ECO:0000256" key="18">
    <source>
        <dbReference type="ARBA" id="ARBA00049504"/>
    </source>
</evidence>
<comment type="cofactor">
    <cofactor evidence="1 19">
        <name>Mg(2+)</name>
        <dbReference type="ChEBI" id="CHEBI:18420"/>
    </cofactor>
</comment>
<comment type="pathway">
    <text evidence="3 19">Cofactor biosynthesis; adenosylcobalamin biosynthesis; adenosylcobalamin from cob(II)yrinate a,c-diamide: step 7/7.</text>
</comment>
<dbReference type="UniPathway" id="UPA00148">
    <property type="reaction ID" value="UER00238"/>
</dbReference>
<protein>
    <recommendedName>
        <fullName evidence="6 19">Adenosylcobinamide-GDP ribazoletransferase</fullName>
        <ecNumber evidence="5 19">2.7.8.26</ecNumber>
    </recommendedName>
    <alternativeName>
        <fullName evidence="16 19">Cobalamin synthase</fullName>
    </alternativeName>
    <alternativeName>
        <fullName evidence="15 19">Cobalamin-5'-phosphate synthase</fullName>
    </alternativeName>
</protein>